<accession>A0A392Q514</accession>
<dbReference type="Proteomes" id="UP000265520">
    <property type="component" value="Unassembled WGS sequence"/>
</dbReference>
<evidence type="ECO:0000313" key="3">
    <source>
        <dbReference type="Proteomes" id="UP000265520"/>
    </source>
</evidence>
<organism evidence="2 3">
    <name type="scientific">Trifolium medium</name>
    <dbReference type="NCBI Taxonomy" id="97028"/>
    <lineage>
        <taxon>Eukaryota</taxon>
        <taxon>Viridiplantae</taxon>
        <taxon>Streptophyta</taxon>
        <taxon>Embryophyta</taxon>
        <taxon>Tracheophyta</taxon>
        <taxon>Spermatophyta</taxon>
        <taxon>Magnoliopsida</taxon>
        <taxon>eudicotyledons</taxon>
        <taxon>Gunneridae</taxon>
        <taxon>Pentapetalae</taxon>
        <taxon>rosids</taxon>
        <taxon>fabids</taxon>
        <taxon>Fabales</taxon>
        <taxon>Fabaceae</taxon>
        <taxon>Papilionoideae</taxon>
        <taxon>50 kb inversion clade</taxon>
        <taxon>NPAAA clade</taxon>
        <taxon>Hologalegina</taxon>
        <taxon>IRL clade</taxon>
        <taxon>Trifolieae</taxon>
        <taxon>Trifolium</taxon>
    </lineage>
</organism>
<evidence type="ECO:0000256" key="1">
    <source>
        <dbReference type="SAM" id="MobiDB-lite"/>
    </source>
</evidence>
<sequence>MEATSKDDEIKVWGDKKASNHEVEKKKETPARRSTKMDPQRTYNNNNTRQK</sequence>
<feature type="non-terminal residue" evidence="2">
    <location>
        <position position="51"/>
    </location>
</feature>
<keyword evidence="3" id="KW-1185">Reference proteome</keyword>
<proteinExistence type="predicted"/>
<reference evidence="2 3" key="1">
    <citation type="journal article" date="2018" name="Front. Plant Sci.">
        <title>Red Clover (Trifolium pratense) and Zigzag Clover (T. medium) - A Picture of Genomic Similarities and Differences.</title>
        <authorList>
            <person name="Dluhosova J."/>
            <person name="Istvanek J."/>
            <person name="Nedelnik J."/>
            <person name="Repkova J."/>
        </authorList>
    </citation>
    <scope>NUCLEOTIDE SEQUENCE [LARGE SCALE GENOMIC DNA]</scope>
    <source>
        <strain evidence="3">cv. 10/8</strain>
        <tissue evidence="2">Leaf</tissue>
    </source>
</reference>
<feature type="compositionally biased region" description="Basic and acidic residues" evidence="1">
    <location>
        <begin position="1"/>
        <end position="39"/>
    </location>
</feature>
<evidence type="ECO:0000313" key="2">
    <source>
        <dbReference type="EMBL" id="MCI18929.1"/>
    </source>
</evidence>
<name>A0A392Q514_9FABA</name>
<feature type="region of interest" description="Disordered" evidence="1">
    <location>
        <begin position="1"/>
        <end position="51"/>
    </location>
</feature>
<dbReference type="EMBL" id="LXQA010112453">
    <property type="protein sequence ID" value="MCI18929.1"/>
    <property type="molecule type" value="Genomic_DNA"/>
</dbReference>
<dbReference type="AlphaFoldDB" id="A0A392Q514"/>
<feature type="compositionally biased region" description="Polar residues" evidence="1">
    <location>
        <begin position="41"/>
        <end position="51"/>
    </location>
</feature>
<protein>
    <submittedName>
        <fullName evidence="2">Uncharacterized protein</fullName>
    </submittedName>
</protein>
<comment type="caution">
    <text evidence="2">The sequence shown here is derived from an EMBL/GenBank/DDBJ whole genome shotgun (WGS) entry which is preliminary data.</text>
</comment>